<proteinExistence type="predicted"/>
<feature type="compositionally biased region" description="Polar residues" evidence="1">
    <location>
        <begin position="320"/>
        <end position="343"/>
    </location>
</feature>
<accession>A0A9P0F7G7</accession>
<feature type="chain" id="PRO_5040178666" evidence="2">
    <location>
        <begin position="31"/>
        <end position="844"/>
    </location>
</feature>
<name>A0A9P0F7G7_BEMTA</name>
<gene>
    <name evidence="3" type="ORF">BEMITA_LOCUS9736</name>
</gene>
<feature type="region of interest" description="Disordered" evidence="1">
    <location>
        <begin position="478"/>
        <end position="546"/>
    </location>
</feature>
<reference evidence="3" key="1">
    <citation type="submission" date="2021-12" db="EMBL/GenBank/DDBJ databases">
        <authorList>
            <person name="King R."/>
        </authorList>
    </citation>
    <scope>NUCLEOTIDE SEQUENCE</scope>
</reference>
<evidence type="ECO:0000313" key="3">
    <source>
        <dbReference type="EMBL" id="CAH0391086.1"/>
    </source>
</evidence>
<feature type="region of interest" description="Disordered" evidence="1">
    <location>
        <begin position="620"/>
        <end position="641"/>
    </location>
</feature>
<evidence type="ECO:0000256" key="1">
    <source>
        <dbReference type="SAM" id="MobiDB-lite"/>
    </source>
</evidence>
<keyword evidence="2" id="KW-0732">Signal</keyword>
<feature type="compositionally biased region" description="Polar residues" evidence="1">
    <location>
        <begin position="41"/>
        <end position="51"/>
    </location>
</feature>
<evidence type="ECO:0000313" key="4">
    <source>
        <dbReference type="Proteomes" id="UP001152759"/>
    </source>
</evidence>
<feature type="region of interest" description="Disordered" evidence="1">
    <location>
        <begin position="299"/>
        <end position="376"/>
    </location>
</feature>
<feature type="signal peptide" evidence="2">
    <location>
        <begin position="1"/>
        <end position="30"/>
    </location>
</feature>
<dbReference type="Proteomes" id="UP001152759">
    <property type="component" value="Chromosome 5"/>
</dbReference>
<feature type="compositionally biased region" description="Basic and acidic residues" evidence="1">
    <location>
        <begin position="620"/>
        <end position="630"/>
    </location>
</feature>
<feature type="region of interest" description="Disordered" evidence="1">
    <location>
        <begin position="741"/>
        <end position="803"/>
    </location>
</feature>
<feature type="compositionally biased region" description="Basic and acidic residues" evidence="1">
    <location>
        <begin position="301"/>
        <end position="316"/>
    </location>
</feature>
<feature type="compositionally biased region" description="Basic and acidic residues" evidence="1">
    <location>
        <begin position="344"/>
        <end position="358"/>
    </location>
</feature>
<dbReference type="KEGG" id="btab:109030925"/>
<feature type="compositionally biased region" description="Polar residues" evidence="1">
    <location>
        <begin position="518"/>
        <end position="545"/>
    </location>
</feature>
<organism evidence="3 4">
    <name type="scientific">Bemisia tabaci</name>
    <name type="common">Sweetpotato whitefly</name>
    <name type="synonym">Aleurodes tabaci</name>
    <dbReference type="NCBI Taxonomy" id="7038"/>
    <lineage>
        <taxon>Eukaryota</taxon>
        <taxon>Metazoa</taxon>
        <taxon>Ecdysozoa</taxon>
        <taxon>Arthropoda</taxon>
        <taxon>Hexapoda</taxon>
        <taxon>Insecta</taxon>
        <taxon>Pterygota</taxon>
        <taxon>Neoptera</taxon>
        <taxon>Paraneoptera</taxon>
        <taxon>Hemiptera</taxon>
        <taxon>Sternorrhyncha</taxon>
        <taxon>Aleyrodoidea</taxon>
        <taxon>Aleyrodidae</taxon>
        <taxon>Aleyrodinae</taxon>
        <taxon>Bemisia</taxon>
    </lineage>
</organism>
<dbReference type="EMBL" id="OU963866">
    <property type="protein sequence ID" value="CAH0391086.1"/>
    <property type="molecule type" value="Genomic_DNA"/>
</dbReference>
<protein>
    <submittedName>
        <fullName evidence="3">Uncharacterized protein</fullName>
    </submittedName>
</protein>
<feature type="compositionally biased region" description="Basic residues" evidence="1">
    <location>
        <begin position="749"/>
        <end position="773"/>
    </location>
</feature>
<feature type="compositionally biased region" description="Polar residues" evidence="1">
    <location>
        <begin position="359"/>
        <end position="369"/>
    </location>
</feature>
<feature type="region of interest" description="Disordered" evidence="1">
    <location>
        <begin position="150"/>
        <end position="215"/>
    </location>
</feature>
<feature type="region of interest" description="Disordered" evidence="1">
    <location>
        <begin position="41"/>
        <end position="115"/>
    </location>
</feature>
<keyword evidence="4" id="KW-1185">Reference proteome</keyword>
<feature type="compositionally biased region" description="Low complexity" evidence="1">
    <location>
        <begin position="182"/>
        <end position="194"/>
    </location>
</feature>
<feature type="compositionally biased region" description="Polar residues" evidence="1">
    <location>
        <begin position="95"/>
        <end position="115"/>
    </location>
</feature>
<dbReference type="AlphaFoldDB" id="A0A9P0F7G7"/>
<sequence length="844" mass="93523">MSKSNALFNDRFKMRLFFLFHVLHISLCVATSSDIISSQNAVLPRQTPESKTPQRKSRSEGSGTPSDATFHLVDRTVYPSGASSSSGDLRFAESADSTKQGQSFTPSHQSKQNIPNALNYVRREKYNAVPMIYPQPLRDGHASKYAAYSSRNGRVPESRIQNPHPSSDVMGFSSPRRHHDPSSVSADSDPESSPAGTINAPGNPKFLGSGRKDNSLAEATHDHADTAGSSDLKSEEISLARAIYDFENPSGATCPSGKENSLLEILHDVGDPKGLSSPSSKDKSLPGAVYDLGDFLGLSESRSKDPDHGNPSDIYKKSTHSSSLEQNSGRSAATGAQSEQTTPKFKEYFRTSNQKETEETQFSVKSSTDVPRFGFPVRSPGQNVKLSTKNTPVKNLLEAVSPTGSKFNENAGFAMKFLETVPNFRSDRVPKSTLHDSMGDKYLELLKSFAESAKSEEYQEAVDSYNLSEAHIAADPSSPSLFLKSSQPSVNHQSNNQDQPIEVRDLFPRNSVEIRNNPVLSNGEPSQGSTTSVKTQITSPSSIGHQTLDDLSEELDSRYPDQIQKQKRQEHWTNPEAQTDLGIANSVLRSGEREMLSGISTVSGAPMMDDEASVENYSYERRPETHRPTFDEGPGYPPSDRRVRYEVHGDRVVVYKDGLTPLLSAVSSDERESFLRSMNGPRYYSPPTPESQFVVPTYEPVSGETGNRWLPGAVWDDDEVYLRAAGGYRAAYQEACRAAKENAQAEKKVSRKRGRQRSGKRPKKVGASRRKLGEKKSRAKSAEEGCDKCERGEKGEKRQKRPRGFLRVLDVIGRRPDDIVDRVMNRSWDRLYRGHKNRWDYNSN</sequence>
<evidence type="ECO:0000256" key="2">
    <source>
        <dbReference type="SAM" id="SignalP"/>
    </source>
</evidence>
<feature type="compositionally biased region" description="Polar residues" evidence="1">
    <location>
        <begin position="478"/>
        <end position="499"/>
    </location>
</feature>
<feature type="compositionally biased region" description="Basic and acidic residues" evidence="1">
    <location>
        <begin position="774"/>
        <end position="796"/>
    </location>
</feature>